<evidence type="ECO:0000256" key="7">
    <source>
        <dbReference type="ARBA" id="ARBA00023163"/>
    </source>
</evidence>
<keyword evidence="4" id="KW-0862">Zinc</keyword>
<dbReference type="PANTHER" id="PTHR10593">
    <property type="entry name" value="SERINE/THREONINE-PROTEIN KINASE RIO"/>
    <property type="match status" value="1"/>
</dbReference>
<dbReference type="FunFam" id="3.30.160.60:FF:000554">
    <property type="entry name" value="protein indeterminate-domain 12-like"/>
    <property type="match status" value="1"/>
</dbReference>
<dbReference type="FunFam" id="3.30.160.60:FF:000131">
    <property type="entry name" value="protein indeterminate-domain 5, chloroplastic-like"/>
    <property type="match status" value="1"/>
</dbReference>
<dbReference type="OrthoDB" id="6354171at2759"/>
<dbReference type="SMART" id="SM00355">
    <property type="entry name" value="ZnF_C2H2"/>
    <property type="match status" value="3"/>
</dbReference>
<comment type="caution">
    <text evidence="11">The sequence shown here is derived from an EMBL/GenBank/DDBJ whole genome shotgun (WGS) entry which is preliminary data.</text>
</comment>
<evidence type="ECO:0000256" key="4">
    <source>
        <dbReference type="ARBA" id="ARBA00022833"/>
    </source>
</evidence>
<dbReference type="EMBL" id="PSQE01000007">
    <property type="protein sequence ID" value="RHN48453.1"/>
    <property type="molecule type" value="Genomic_DNA"/>
</dbReference>
<dbReference type="GO" id="GO:0006355">
    <property type="term" value="P:regulation of DNA-templated transcription"/>
    <property type="evidence" value="ECO:0007669"/>
    <property type="project" value="UniProtKB-ARBA"/>
</dbReference>
<evidence type="ECO:0000256" key="5">
    <source>
        <dbReference type="ARBA" id="ARBA00023015"/>
    </source>
</evidence>
<dbReference type="PANTHER" id="PTHR10593:SF231">
    <property type="entry name" value="PROTEIN INDETERMINATE-DOMAIN 13-RELATED"/>
    <property type="match status" value="1"/>
</dbReference>
<dbReference type="Pfam" id="PF00096">
    <property type="entry name" value="zf-C2H2"/>
    <property type="match status" value="1"/>
</dbReference>
<keyword evidence="5" id="KW-0805">Transcription regulation</keyword>
<evidence type="ECO:0000256" key="8">
    <source>
        <dbReference type="PROSITE-ProRule" id="PRU00042"/>
    </source>
</evidence>
<dbReference type="GO" id="GO:0003677">
    <property type="term" value="F:DNA binding"/>
    <property type="evidence" value="ECO:0007669"/>
    <property type="project" value="UniProtKB-KW"/>
</dbReference>
<name>A0A396H6Q6_MEDTR</name>
<organism evidence="11 12">
    <name type="scientific">Medicago truncatula</name>
    <name type="common">Barrel medic</name>
    <name type="synonym">Medicago tribuloides</name>
    <dbReference type="NCBI Taxonomy" id="3880"/>
    <lineage>
        <taxon>Eukaryota</taxon>
        <taxon>Viridiplantae</taxon>
        <taxon>Streptophyta</taxon>
        <taxon>Embryophyta</taxon>
        <taxon>Tracheophyta</taxon>
        <taxon>Spermatophyta</taxon>
        <taxon>Magnoliopsida</taxon>
        <taxon>eudicotyledons</taxon>
        <taxon>Gunneridae</taxon>
        <taxon>Pentapetalae</taxon>
        <taxon>rosids</taxon>
        <taxon>fabids</taxon>
        <taxon>Fabales</taxon>
        <taxon>Fabaceae</taxon>
        <taxon>Papilionoideae</taxon>
        <taxon>50 kb inversion clade</taxon>
        <taxon>NPAAA clade</taxon>
        <taxon>Hologalegina</taxon>
        <taxon>IRL clade</taxon>
        <taxon>Trifolieae</taxon>
        <taxon>Medicago</taxon>
    </lineage>
</organism>
<dbReference type="GO" id="GO:0008270">
    <property type="term" value="F:zinc ion binding"/>
    <property type="evidence" value="ECO:0007669"/>
    <property type="project" value="UniProtKB-KW"/>
</dbReference>
<dbReference type="Pfam" id="PF22992">
    <property type="entry name" value="C2CH-4th_BIRD-IDD"/>
    <property type="match status" value="1"/>
</dbReference>
<dbReference type="InterPro" id="IPR055185">
    <property type="entry name" value="C2CH-4th_BIRD-IDD"/>
</dbReference>
<dbReference type="Proteomes" id="UP000265566">
    <property type="component" value="Chromosome 7"/>
</dbReference>
<keyword evidence="3 8" id="KW-0863">Zinc-finger</keyword>
<dbReference type="PROSITE" id="PS50157">
    <property type="entry name" value="ZINC_FINGER_C2H2_2"/>
    <property type="match status" value="1"/>
</dbReference>
<dbReference type="AlphaFoldDB" id="A0A396H6Q6"/>
<evidence type="ECO:0000259" key="10">
    <source>
        <dbReference type="PROSITE" id="PS50157"/>
    </source>
</evidence>
<evidence type="ECO:0000313" key="11">
    <source>
        <dbReference type="EMBL" id="RHN48453.1"/>
    </source>
</evidence>
<feature type="compositionally biased region" description="Low complexity" evidence="9">
    <location>
        <begin position="21"/>
        <end position="31"/>
    </location>
</feature>
<feature type="domain" description="C2H2-type" evidence="10">
    <location>
        <begin position="63"/>
        <end position="85"/>
    </location>
</feature>
<evidence type="ECO:0000256" key="9">
    <source>
        <dbReference type="SAM" id="MobiDB-lite"/>
    </source>
</evidence>
<dbReference type="Gene3D" id="3.30.160.60">
    <property type="entry name" value="Classic Zinc Finger"/>
    <property type="match status" value="2"/>
</dbReference>
<dbReference type="Pfam" id="PF22996">
    <property type="entry name" value="C2H2-2nd_BIRD-IDD"/>
    <property type="match status" value="1"/>
</dbReference>
<protein>
    <submittedName>
        <fullName evidence="11">Putative transcription factor C2H2 family</fullName>
    </submittedName>
</protein>
<evidence type="ECO:0000256" key="3">
    <source>
        <dbReference type="ARBA" id="ARBA00022771"/>
    </source>
</evidence>
<evidence type="ECO:0000313" key="12">
    <source>
        <dbReference type="Proteomes" id="UP000265566"/>
    </source>
</evidence>
<dbReference type="SUPFAM" id="SSF57667">
    <property type="entry name" value="beta-beta-alpha zinc fingers"/>
    <property type="match status" value="1"/>
</dbReference>
<gene>
    <name evidence="11" type="ORF">MtrunA17_Chr7g0263941</name>
</gene>
<accession>A0A396H6Q6</accession>
<reference evidence="12" key="1">
    <citation type="journal article" date="2018" name="Nat. Plants">
        <title>Whole-genome landscape of Medicago truncatula symbiotic genes.</title>
        <authorList>
            <person name="Pecrix Y."/>
            <person name="Staton S.E."/>
            <person name="Sallet E."/>
            <person name="Lelandais-Briere C."/>
            <person name="Moreau S."/>
            <person name="Carrere S."/>
            <person name="Blein T."/>
            <person name="Jardinaud M.F."/>
            <person name="Latrasse D."/>
            <person name="Zouine M."/>
            <person name="Zahm M."/>
            <person name="Kreplak J."/>
            <person name="Mayjonade B."/>
            <person name="Satge C."/>
            <person name="Perez M."/>
            <person name="Cauet S."/>
            <person name="Marande W."/>
            <person name="Chantry-Darmon C."/>
            <person name="Lopez-Roques C."/>
            <person name="Bouchez O."/>
            <person name="Berard A."/>
            <person name="Debelle F."/>
            <person name="Munos S."/>
            <person name="Bendahmane A."/>
            <person name="Berges H."/>
            <person name="Niebel A."/>
            <person name="Buitink J."/>
            <person name="Frugier F."/>
            <person name="Benhamed M."/>
            <person name="Crespi M."/>
            <person name="Gouzy J."/>
            <person name="Gamas P."/>
        </authorList>
    </citation>
    <scope>NUCLEOTIDE SEQUENCE [LARGE SCALE GENOMIC DNA]</scope>
    <source>
        <strain evidence="12">cv. Jemalong A17</strain>
    </source>
</reference>
<dbReference type="InterPro" id="IPR031140">
    <property type="entry name" value="IDD1-16"/>
</dbReference>
<keyword evidence="6" id="KW-0238">DNA-binding</keyword>
<evidence type="ECO:0000256" key="2">
    <source>
        <dbReference type="ARBA" id="ARBA00022737"/>
    </source>
</evidence>
<dbReference type="InterPro" id="IPR013087">
    <property type="entry name" value="Znf_C2H2_type"/>
</dbReference>
<proteinExistence type="predicted"/>
<sequence length="406" mass="45375">MNILGDPFSPSSSTGGFDKLQNTNPNPNRPQTNKKKRNLPGTPDPDAEVIALSPKTLMATNRFVCEICNKGFQRDQNLQLHRRGHNLPWKLKQRSNKEPRKKVYICPENTCVHHDAARALGDLTGIKKHFSRKHGEKKWKCDKCSKKYAVQSDWKAHTKTCGTREYKCDCGTLFSRKDSFITHRAFCDALAVESARHSSPTTLNFQNEESNMMNTQTSLAHGLISSQGLQNIQQFSPHAGFHHEQRPNLSLWLNQENQQINHHSYSLDHVSSGFSDVIQMAQTNTPMSATALLQKAAQIGSTRSSTNPSIFSGSFGVMSSSSTQTTSLNKNHDEVNMVINQKMKQHENFDPSSSRSATMVGNSSGFRDFLGVSNHQFLPQELAKFASINSTMMSLNQFNAGCINEN</sequence>
<feature type="region of interest" description="Disordered" evidence="9">
    <location>
        <begin position="1"/>
        <end position="46"/>
    </location>
</feature>
<dbReference type="Pfam" id="PF22995">
    <property type="entry name" value="C2CH-3rd_BIRD-IDD"/>
    <property type="match status" value="1"/>
</dbReference>
<evidence type="ECO:0000256" key="1">
    <source>
        <dbReference type="ARBA" id="ARBA00022723"/>
    </source>
</evidence>
<dbReference type="Gramene" id="rna43170">
    <property type="protein sequence ID" value="RHN48453.1"/>
    <property type="gene ID" value="gene43170"/>
</dbReference>
<keyword evidence="2" id="KW-0677">Repeat</keyword>
<evidence type="ECO:0000256" key="6">
    <source>
        <dbReference type="ARBA" id="ARBA00023125"/>
    </source>
</evidence>
<dbReference type="InterPro" id="IPR055186">
    <property type="entry name" value="C2H2-2nd_BIRD-IDD"/>
</dbReference>
<keyword evidence="7" id="KW-0804">Transcription</keyword>
<dbReference type="PROSITE" id="PS00028">
    <property type="entry name" value="ZINC_FINGER_C2H2_1"/>
    <property type="match status" value="1"/>
</dbReference>
<dbReference type="InterPro" id="IPR036236">
    <property type="entry name" value="Znf_C2H2_sf"/>
</dbReference>
<keyword evidence="1" id="KW-0479">Metal-binding</keyword>
<dbReference type="InterPro" id="IPR055187">
    <property type="entry name" value="C2CH-3rd_BIRD-IDD"/>
</dbReference>